<keyword evidence="2" id="KW-0813">Transport</keyword>
<dbReference type="GO" id="GO:0022857">
    <property type="term" value="F:transmembrane transporter activity"/>
    <property type="evidence" value="ECO:0007669"/>
    <property type="project" value="InterPro"/>
</dbReference>
<keyword evidence="8 11" id="KW-0472">Membrane</keyword>
<evidence type="ECO:0000313" key="13">
    <source>
        <dbReference type="Proteomes" id="UP000249299"/>
    </source>
</evidence>
<gene>
    <name evidence="12" type="ORF">CH339_18375</name>
</gene>
<evidence type="ECO:0000256" key="9">
    <source>
        <dbReference type="ARBA" id="ARBA00035611"/>
    </source>
</evidence>
<evidence type="ECO:0000256" key="7">
    <source>
        <dbReference type="ARBA" id="ARBA00022989"/>
    </source>
</evidence>
<dbReference type="PANTHER" id="PTHR32196">
    <property type="entry name" value="ABC TRANSPORTER PERMEASE PROTEIN YPHD-RELATED-RELATED"/>
    <property type="match status" value="1"/>
</dbReference>
<keyword evidence="6 11" id="KW-0812">Transmembrane</keyword>
<comment type="subcellular location">
    <subcellularLocation>
        <location evidence="1">Cell membrane</location>
        <topology evidence="1">Multi-pass membrane protein</topology>
    </subcellularLocation>
</comment>
<feature type="transmembrane region" description="Helical" evidence="11">
    <location>
        <begin position="217"/>
        <end position="242"/>
    </location>
</feature>
<proteinExistence type="predicted"/>
<dbReference type="Proteomes" id="UP000249299">
    <property type="component" value="Unassembled WGS sequence"/>
</dbReference>
<sequence>MNAMSQTQTSVETGKTPGPARGLIGALSGAQMRSFSMIAILILVWLIFQVLTNGIFLTPRNLTNLSGQVAITAMLAAGAVLLMVPGNIDLSVGATVSFCAVIAAMTSSRYGLSVPATILVTLAVGLLMGTWHAFWIAILKVPAFIVTLASLLAVRGLALVITSSETMAPDADLLFISDAMLPGWVSAIVLGLLWAALTALQVREYNAQRAAGIAASALSVIVIPAVFIGILAAATAVVAIAYRGLPLPVLILLGVIVVAGAILRLTAFGRRLYAIGGNRQAAALAGINITAQTFLVFMGMGLLYGIAGLVLVTRLASAPPNAGTGMELNVIAAAVIGGTSLLGGRGTVAGAVIGAVLMESLSNGMGLMNLPSAYQSIAVGLVLLAAVYADIRSRGRIALDG</sequence>
<dbReference type="AlphaFoldDB" id="A0A327JH27"/>
<dbReference type="InterPro" id="IPR001851">
    <property type="entry name" value="ABC_transp_permease"/>
</dbReference>
<evidence type="ECO:0000313" key="12">
    <source>
        <dbReference type="EMBL" id="RAI25415.1"/>
    </source>
</evidence>
<feature type="transmembrane region" description="Helical" evidence="11">
    <location>
        <begin position="373"/>
        <end position="391"/>
    </location>
</feature>
<evidence type="ECO:0000256" key="3">
    <source>
        <dbReference type="ARBA" id="ARBA00022475"/>
    </source>
</evidence>
<evidence type="ECO:0000256" key="2">
    <source>
        <dbReference type="ARBA" id="ARBA00022448"/>
    </source>
</evidence>
<feature type="transmembrane region" description="Helical" evidence="11">
    <location>
        <begin position="65"/>
        <end position="84"/>
    </location>
</feature>
<keyword evidence="5" id="KW-0762">Sugar transport</keyword>
<evidence type="ECO:0000256" key="6">
    <source>
        <dbReference type="ARBA" id="ARBA00022692"/>
    </source>
</evidence>
<dbReference type="GO" id="GO:0005886">
    <property type="term" value="C:plasma membrane"/>
    <property type="evidence" value="ECO:0007669"/>
    <property type="project" value="UniProtKB-SubCell"/>
</dbReference>
<keyword evidence="4" id="KW-0997">Cell inner membrane</keyword>
<name>A0A327JH27_9HYPH</name>
<evidence type="ECO:0000256" key="11">
    <source>
        <dbReference type="SAM" id="Phobius"/>
    </source>
</evidence>
<feature type="transmembrane region" description="Helical" evidence="11">
    <location>
        <begin position="328"/>
        <end position="353"/>
    </location>
</feature>
<evidence type="ECO:0000256" key="10">
    <source>
        <dbReference type="ARBA" id="ARBA00035686"/>
    </source>
</evidence>
<keyword evidence="7 11" id="KW-1133">Transmembrane helix</keyword>
<dbReference type="Pfam" id="PF02653">
    <property type="entry name" value="BPD_transp_2"/>
    <property type="match status" value="1"/>
</dbReference>
<dbReference type="EMBL" id="NPEV01000048">
    <property type="protein sequence ID" value="RAI25415.1"/>
    <property type="molecule type" value="Genomic_DNA"/>
</dbReference>
<dbReference type="PANTHER" id="PTHR32196:SF32">
    <property type="entry name" value="XYLOSE TRANSPORT SYSTEM PERMEASE PROTEIN XYLH"/>
    <property type="match status" value="1"/>
</dbReference>
<feature type="transmembrane region" description="Helical" evidence="11">
    <location>
        <begin position="118"/>
        <end position="138"/>
    </location>
</feature>
<keyword evidence="13" id="KW-1185">Reference proteome</keyword>
<keyword evidence="3" id="KW-1003">Cell membrane</keyword>
<dbReference type="CDD" id="cd06579">
    <property type="entry name" value="TM_PBP1_transp_AraH_like"/>
    <property type="match status" value="1"/>
</dbReference>
<evidence type="ECO:0000256" key="4">
    <source>
        <dbReference type="ARBA" id="ARBA00022519"/>
    </source>
</evidence>
<comment type="function">
    <text evidence="9">Part of the binding-protein-dependent transport system for D-xylose. Probably responsible for the translocation of the substrate across the membrane.</text>
</comment>
<reference evidence="12 13" key="1">
    <citation type="submission" date="2017-07" db="EMBL/GenBank/DDBJ databases">
        <title>Draft Genome Sequences of Select Purple Nonsulfur Bacteria.</title>
        <authorList>
            <person name="Lasarre B."/>
            <person name="Mckinlay J.B."/>
        </authorList>
    </citation>
    <scope>NUCLEOTIDE SEQUENCE [LARGE SCALE GENOMIC DNA]</scope>
    <source>
        <strain evidence="12 13">DSM 11290</strain>
    </source>
</reference>
<protein>
    <recommendedName>
        <fullName evidence="10">Xylose transport system permease protein XylH</fullName>
    </recommendedName>
</protein>
<evidence type="ECO:0000256" key="1">
    <source>
        <dbReference type="ARBA" id="ARBA00004651"/>
    </source>
</evidence>
<comment type="caution">
    <text evidence="12">The sequence shown here is derived from an EMBL/GenBank/DDBJ whole genome shotgun (WGS) entry which is preliminary data.</text>
</comment>
<feature type="transmembrane region" description="Helical" evidence="11">
    <location>
        <begin position="249"/>
        <end position="269"/>
    </location>
</feature>
<evidence type="ECO:0000256" key="5">
    <source>
        <dbReference type="ARBA" id="ARBA00022597"/>
    </source>
</evidence>
<organism evidence="12 13">
    <name type="scientific">Rhodobium orientis</name>
    <dbReference type="NCBI Taxonomy" id="34017"/>
    <lineage>
        <taxon>Bacteria</taxon>
        <taxon>Pseudomonadati</taxon>
        <taxon>Pseudomonadota</taxon>
        <taxon>Alphaproteobacteria</taxon>
        <taxon>Hyphomicrobiales</taxon>
        <taxon>Rhodobiaceae</taxon>
        <taxon>Rhodobium</taxon>
    </lineage>
</organism>
<feature type="transmembrane region" description="Helical" evidence="11">
    <location>
        <begin position="289"/>
        <end position="316"/>
    </location>
</feature>
<accession>A0A327JH27</accession>
<feature type="transmembrane region" description="Helical" evidence="11">
    <location>
        <begin position="173"/>
        <end position="197"/>
    </location>
</feature>
<evidence type="ECO:0000256" key="8">
    <source>
        <dbReference type="ARBA" id="ARBA00023136"/>
    </source>
</evidence>
<feature type="transmembrane region" description="Helical" evidence="11">
    <location>
        <begin position="144"/>
        <end position="161"/>
    </location>
</feature>
<feature type="transmembrane region" description="Helical" evidence="11">
    <location>
        <begin position="35"/>
        <end position="58"/>
    </location>
</feature>